<evidence type="ECO:0000313" key="1">
    <source>
        <dbReference type="EMBL" id="GAA4433419.1"/>
    </source>
</evidence>
<reference evidence="2" key="1">
    <citation type="journal article" date="2019" name="Int. J. Syst. Evol. Microbiol.">
        <title>The Global Catalogue of Microorganisms (GCM) 10K type strain sequencing project: providing services to taxonomists for standard genome sequencing and annotation.</title>
        <authorList>
            <consortium name="The Broad Institute Genomics Platform"/>
            <consortium name="The Broad Institute Genome Sequencing Center for Infectious Disease"/>
            <person name="Wu L."/>
            <person name="Ma J."/>
        </authorList>
    </citation>
    <scope>NUCLEOTIDE SEQUENCE [LARGE SCALE GENOMIC DNA]</scope>
    <source>
        <strain evidence="2">JCM 31920</strain>
    </source>
</reference>
<evidence type="ECO:0000313" key="2">
    <source>
        <dbReference type="Proteomes" id="UP001501508"/>
    </source>
</evidence>
<proteinExistence type="predicted"/>
<keyword evidence="2" id="KW-1185">Reference proteome</keyword>
<accession>A0ABP8LP13</accession>
<dbReference type="Proteomes" id="UP001501508">
    <property type="component" value="Unassembled WGS sequence"/>
</dbReference>
<dbReference type="Pfam" id="PF14356">
    <property type="entry name" value="DUF4403"/>
    <property type="match status" value="1"/>
</dbReference>
<sequence>MEIQSDQFRSSLTVSAQMPIAELETQLNKALTGLIYEDKSYEDDDGDNLKAKVWKLGNIKIEAVGNHFLFDMPLKIWASAGYKFSPLGYTLEGYKDTEFKLRVKLISEISFSKDWQLVSQTRVDSYDWITEPSVSVAGFSIPIKGMISRLLNKNAAKITRAIDKAVRENIHFKDKIEAAWGLAQEPVKVSEAYHTWLINSPESVEAQLPNAHDGYLNLNVGIKGFTQTIISSIPPVRSTVVKLPPLKIVDNLPQLFNIGLISSISYEEASKMAEEYFRDKTYYFSGKKYSVRIKEIELYGQEDHLIIKAGLLGSITGNVYLRGVPQFDPVTKSVYLDQLEYDLDTRSVLIKAANWLLHGKFLRMMREAMVFPVGKEMDSLTESVRTTMAEHVISEGIVLKGSLNEAVPDKINLTPGHIYTVIRATGKLDLHVQKINY</sequence>
<dbReference type="EMBL" id="BAABEY010000005">
    <property type="protein sequence ID" value="GAA4433419.1"/>
    <property type="molecule type" value="Genomic_DNA"/>
</dbReference>
<gene>
    <name evidence="1" type="ORF">GCM10023091_06950</name>
</gene>
<comment type="caution">
    <text evidence="1">The sequence shown here is derived from an EMBL/GenBank/DDBJ whole genome shotgun (WGS) entry which is preliminary data.</text>
</comment>
<dbReference type="InterPro" id="IPR025515">
    <property type="entry name" value="DUF4403"/>
</dbReference>
<organism evidence="1 2">
    <name type="scientific">Ravibacter arvi</name>
    <dbReference type="NCBI Taxonomy" id="2051041"/>
    <lineage>
        <taxon>Bacteria</taxon>
        <taxon>Pseudomonadati</taxon>
        <taxon>Bacteroidota</taxon>
        <taxon>Cytophagia</taxon>
        <taxon>Cytophagales</taxon>
        <taxon>Spirosomataceae</taxon>
        <taxon>Ravibacter</taxon>
    </lineage>
</organism>
<name>A0ABP8LP13_9BACT</name>
<protein>
    <submittedName>
        <fullName evidence="1">DUF4403 family protein</fullName>
    </submittedName>
</protein>